<dbReference type="EMBL" id="AP019525">
    <property type="protein sequence ID" value="BBI90799.1"/>
    <property type="molecule type" value="Genomic_DNA"/>
</dbReference>
<reference evidence="1 2" key="1">
    <citation type="journal article" date="2019" name="Arch. Virol.">
        <title>A novel jumbo Tenacibaculum maritimum lytic phage with head-fiber-like appendages.</title>
        <authorList>
            <person name="Kawato Y."/>
            <person name="Istiqomah I."/>
            <person name="Gaafar A.Y."/>
            <person name="Hanaoka M."/>
            <person name="Ishimaru K."/>
            <person name="Yasuike M."/>
            <person name="Nishiki I."/>
            <person name="Nakamura Y."/>
            <person name="Fujiwara A."/>
            <person name="Nakai T."/>
        </authorList>
    </citation>
    <scope>NUCLEOTIDE SEQUENCE [LARGE SCALE GENOMIC DNA]</scope>
    <source>
        <strain evidence="1 2">PTm5</strain>
    </source>
</reference>
<proteinExistence type="predicted"/>
<organism evidence="1 2">
    <name type="scientific">Tenacibaculum phage PTm5</name>
    <dbReference type="NCBI Taxonomy" id="2547426"/>
    <lineage>
        <taxon>Viruses</taxon>
        <taxon>Duplodnaviria</taxon>
        <taxon>Heunggongvirae</taxon>
        <taxon>Uroviricota</taxon>
        <taxon>Caudoviricetes</taxon>
        <taxon>Shirahamavirus</taxon>
        <taxon>Shirahamavirus PTm1</taxon>
    </lineage>
</organism>
<dbReference type="Proteomes" id="UP000424080">
    <property type="component" value="Segment"/>
</dbReference>
<sequence>MELKERQLEYLEKLYRIKSDINHKLLMKELDSLENDILKKYK</sequence>
<evidence type="ECO:0000313" key="2">
    <source>
        <dbReference type="Proteomes" id="UP000424080"/>
    </source>
</evidence>
<protein>
    <submittedName>
        <fullName evidence="1">Uncharacterized protein</fullName>
    </submittedName>
</protein>
<evidence type="ECO:0000313" key="1">
    <source>
        <dbReference type="EMBL" id="BBI90799.1"/>
    </source>
</evidence>
<name>A0A5S9BZC8_9CAUD</name>
<accession>A0A5S9BZC8</accession>